<evidence type="ECO:0000313" key="8">
    <source>
        <dbReference type="Proteomes" id="UP000320333"/>
    </source>
</evidence>
<protein>
    <recommendedName>
        <fullName evidence="9">SHSP domain-containing protein</fullName>
    </recommendedName>
</protein>
<dbReference type="InterPro" id="IPR002068">
    <property type="entry name" value="A-crystallin/Hsp20_dom"/>
</dbReference>
<dbReference type="EMBL" id="QEAP01000362">
    <property type="protein sequence ID" value="TPX68284.1"/>
    <property type="molecule type" value="Genomic_DNA"/>
</dbReference>
<dbReference type="OrthoDB" id="2118103at2759"/>
<organism evidence="7 8">
    <name type="scientific">Chytriomyces confervae</name>
    <dbReference type="NCBI Taxonomy" id="246404"/>
    <lineage>
        <taxon>Eukaryota</taxon>
        <taxon>Fungi</taxon>
        <taxon>Fungi incertae sedis</taxon>
        <taxon>Chytridiomycota</taxon>
        <taxon>Chytridiomycota incertae sedis</taxon>
        <taxon>Chytridiomycetes</taxon>
        <taxon>Chytridiales</taxon>
        <taxon>Chytriomycetaceae</taxon>
        <taxon>Chytriomyces</taxon>
    </lineage>
</organism>
<evidence type="ECO:0000256" key="3">
    <source>
        <dbReference type="RuleBase" id="RU003616"/>
    </source>
</evidence>
<dbReference type="InterPro" id="IPR008978">
    <property type="entry name" value="HSP20-like_chaperone"/>
</dbReference>
<dbReference type="Gene3D" id="2.60.40.790">
    <property type="match status" value="1"/>
</dbReference>
<evidence type="ECO:0000256" key="2">
    <source>
        <dbReference type="PROSITE-ProRule" id="PRU00285"/>
    </source>
</evidence>
<dbReference type="PANTHER" id="PTHR11527">
    <property type="entry name" value="HEAT-SHOCK PROTEIN 20 FAMILY MEMBER"/>
    <property type="match status" value="1"/>
</dbReference>
<evidence type="ECO:0008006" key="9">
    <source>
        <dbReference type="Google" id="ProtNLM"/>
    </source>
</evidence>
<dbReference type="Pfam" id="PF00011">
    <property type="entry name" value="HSP20"/>
    <property type="match status" value="1"/>
</dbReference>
<feature type="domain" description="BZIP" evidence="6">
    <location>
        <begin position="26"/>
        <end position="84"/>
    </location>
</feature>
<accession>A0A507EWL3</accession>
<evidence type="ECO:0000256" key="1">
    <source>
        <dbReference type="ARBA" id="ARBA00023016"/>
    </source>
</evidence>
<dbReference type="AlphaFoldDB" id="A0A507EWL3"/>
<keyword evidence="1" id="KW-0346">Stress response</keyword>
<dbReference type="SUPFAM" id="SSF57959">
    <property type="entry name" value="Leucine zipper domain"/>
    <property type="match status" value="2"/>
</dbReference>
<sequence length="996" mass="112512">MSDSQSEAPEKKRVGRKLANTTPASRHQELNRQNGRKFRERQKQQLASLEKQVAEFHDLSQSLRLSLSLLQRENNSLKETIQSIQQANALLQAKQQQAELRSVGNHRPNDCINCANETRKAQFYYQDNLALQARLEAQTRQFELERYHLTQAAAGTLNLTNGFDMLGMVSPSPAPLRSNNSQSPMFKLEASMLKNNDASLSTGTLSDEWSDVSGNENAVKTAEQVHGPLKVEFARYSLNMFPLLKGHHFLNVFLDPLVAASRTTDRAKLRKLLTKSIGAQHKILELSLLHSTKADHDAIFDTLHTLRSFNAPHYDYMLDLVSDKDGMERLFLTPCDIRPVIRKTQQALKAVPSLADAHRVIDEYAIIASQPKLTPELFMELRNRLGRIERWCIPETEDAKRVAEIWITHRRENNAYIIDLPLSAPSRPVSHPPPDEQQPPKKKPNVGRKIDPNIPPTRQQELNRANGRAFRERQKQQFASLQMQVAEFHDLTNSLRQSLSQLQDENNGLRSTIAQLETANATLLMHTPPPRVAWPPCTVGAAVVGGHNCTGEAERCKMLETKVAQLEAKLKEYEKPWGYQQMVSASTLLASFDFVFGAPTDWSVTSSSPDRLRNGSPESINSSVDVKNEDCENGLSSLKTSEQLFGGIKVEFARYSLQSIDSLKGNPLIDQALDSLISASKTCEKQKLRKYLMRTFMAQAKILSTITAFINRKDHCQIHDIFNTLRAFNRQHLDYMLDMIVDKEDMKRLLHEQRPVSPETEMLAASLKEIRSLASAHAVIDEICILSSLPKVTPEILMELRKRREILENLCVPGSEESHRLRFAMKKHRPGNKEDMQMAVYFKPIANEFDRFLNAHLNSLSSTNDPESNQPGATAETRNKMSKYWGGSFNARLDFTETPTNYLVHADLPGIPKDQVHISVKDDILTLSGERTAQKQEGKDVHRHIVERSQGKFSRSLRLPPDANVDDIKATMEHGVLELVVGKKEKEDGAKTIAIQ</sequence>
<dbReference type="GO" id="GO:0003700">
    <property type="term" value="F:DNA-binding transcription factor activity"/>
    <property type="evidence" value="ECO:0007669"/>
    <property type="project" value="InterPro"/>
</dbReference>
<dbReference type="SUPFAM" id="SSF49764">
    <property type="entry name" value="HSP20-like chaperones"/>
    <property type="match status" value="1"/>
</dbReference>
<keyword evidence="8" id="KW-1185">Reference proteome</keyword>
<dbReference type="Proteomes" id="UP000320333">
    <property type="component" value="Unassembled WGS sequence"/>
</dbReference>
<comment type="caution">
    <text evidence="7">The sequence shown here is derived from an EMBL/GenBank/DDBJ whole genome shotgun (WGS) entry which is preliminary data.</text>
</comment>
<dbReference type="CDD" id="cd14688">
    <property type="entry name" value="bZIP_YAP"/>
    <property type="match status" value="2"/>
</dbReference>
<feature type="region of interest" description="Disordered" evidence="4">
    <location>
        <begin position="1"/>
        <end position="44"/>
    </location>
</feature>
<feature type="region of interest" description="Disordered" evidence="4">
    <location>
        <begin position="422"/>
        <end position="462"/>
    </location>
</feature>
<dbReference type="InterPro" id="IPR031107">
    <property type="entry name" value="Small_HSP"/>
</dbReference>
<dbReference type="CDD" id="cd06464">
    <property type="entry name" value="ACD_sHsps-like"/>
    <property type="match status" value="1"/>
</dbReference>
<evidence type="ECO:0000259" key="5">
    <source>
        <dbReference type="PROSITE" id="PS01031"/>
    </source>
</evidence>
<evidence type="ECO:0000259" key="6">
    <source>
        <dbReference type="PROSITE" id="PS50217"/>
    </source>
</evidence>
<dbReference type="STRING" id="246404.A0A507EWL3"/>
<dbReference type="InterPro" id="IPR004827">
    <property type="entry name" value="bZIP"/>
</dbReference>
<proteinExistence type="inferred from homology"/>
<comment type="similarity">
    <text evidence="2 3">Belongs to the small heat shock protein (HSP20) family.</text>
</comment>
<feature type="domain" description="SHSP" evidence="5">
    <location>
        <begin position="884"/>
        <end position="996"/>
    </location>
</feature>
<dbReference type="Gene3D" id="1.20.5.170">
    <property type="match status" value="2"/>
</dbReference>
<dbReference type="PROSITE" id="PS50217">
    <property type="entry name" value="BZIP"/>
    <property type="match status" value="1"/>
</dbReference>
<evidence type="ECO:0000256" key="4">
    <source>
        <dbReference type="SAM" id="MobiDB-lite"/>
    </source>
</evidence>
<dbReference type="PROSITE" id="PS01031">
    <property type="entry name" value="SHSP"/>
    <property type="match status" value="1"/>
</dbReference>
<name>A0A507EWL3_9FUNG</name>
<dbReference type="InterPro" id="IPR046347">
    <property type="entry name" value="bZIP_sf"/>
</dbReference>
<gene>
    <name evidence="7" type="ORF">CcCBS67573_g07233</name>
</gene>
<reference evidence="7 8" key="1">
    <citation type="journal article" date="2019" name="Sci. Rep.">
        <title>Comparative genomics of chytrid fungi reveal insights into the obligate biotrophic and pathogenic lifestyle of Synchytrium endobioticum.</title>
        <authorList>
            <person name="van de Vossenberg B.T.L.H."/>
            <person name="Warris S."/>
            <person name="Nguyen H.D.T."/>
            <person name="van Gent-Pelzer M.P.E."/>
            <person name="Joly D.L."/>
            <person name="van de Geest H.C."/>
            <person name="Bonants P.J.M."/>
            <person name="Smith D.S."/>
            <person name="Levesque C.A."/>
            <person name="van der Lee T.A.J."/>
        </authorList>
    </citation>
    <scope>NUCLEOTIDE SEQUENCE [LARGE SCALE GENOMIC DNA]</scope>
    <source>
        <strain evidence="7 8">CBS 675.73</strain>
    </source>
</reference>
<dbReference type="SMART" id="SM00338">
    <property type="entry name" value="BRLZ"/>
    <property type="match status" value="2"/>
</dbReference>
<evidence type="ECO:0000313" key="7">
    <source>
        <dbReference type="EMBL" id="TPX68284.1"/>
    </source>
</evidence>